<reference evidence="1 2" key="1">
    <citation type="submission" date="2016-11" db="EMBL/GenBank/DDBJ databases">
        <authorList>
            <person name="Jaros S."/>
            <person name="Januszkiewicz K."/>
            <person name="Wedrychowicz H."/>
        </authorList>
    </citation>
    <scope>NUCLEOTIDE SEQUENCE [LARGE SCALE GENOMIC DNA]</scope>
    <source>
        <strain evidence="1 2">CGMCC 1.7049</strain>
    </source>
</reference>
<name>A0A1M5LZ62_9GAMM</name>
<dbReference type="AlphaFoldDB" id="A0A1M5LZ62"/>
<evidence type="ECO:0000313" key="1">
    <source>
        <dbReference type="EMBL" id="SHG70382.1"/>
    </source>
</evidence>
<evidence type="ECO:0008006" key="3">
    <source>
        <dbReference type="Google" id="ProtNLM"/>
    </source>
</evidence>
<dbReference type="InterPro" id="IPR006311">
    <property type="entry name" value="TAT_signal"/>
</dbReference>
<dbReference type="STRING" id="490188.SAMN04488068_1180"/>
<dbReference type="Pfam" id="PF07044">
    <property type="entry name" value="DUF1329"/>
    <property type="match status" value="1"/>
</dbReference>
<organism evidence="1 2">
    <name type="scientific">Hydrocarboniphaga daqingensis</name>
    <dbReference type="NCBI Taxonomy" id="490188"/>
    <lineage>
        <taxon>Bacteria</taxon>
        <taxon>Pseudomonadati</taxon>
        <taxon>Pseudomonadota</taxon>
        <taxon>Gammaproteobacteria</taxon>
        <taxon>Nevskiales</taxon>
        <taxon>Nevskiaceae</taxon>
        <taxon>Hydrocarboniphaga</taxon>
    </lineage>
</organism>
<gene>
    <name evidence="1" type="ORF">SAMN04488068_1180</name>
</gene>
<dbReference type="RefSeq" id="WP_072895204.1">
    <property type="nucleotide sequence ID" value="NZ_FQWZ01000002.1"/>
</dbReference>
<proteinExistence type="predicted"/>
<dbReference type="Proteomes" id="UP000199758">
    <property type="component" value="Unassembled WGS sequence"/>
</dbReference>
<sequence>MHIRKFDVDYGRRTLMKNAALGVGAGVLAPLWPAIANGADLGKVYPDELLSIEVLTKGKIKPGDTLTAANVDVVKDLLDPITYRQVKEMGRKIGIIAPPKDTSVLFPSAFLESSLKNKGKAKFGPDGNIYAPDGGAWLGGLPFPDAKTGEEAISNLTLSWGRSDYCQYAIRQWDMQPDGDQAYQYDFVWAELQAQARVDGTTFQNRKDLLRIQSVWFTGPSDTAGSSFLSTWYYDQKKYPDLYGYLPQFKRVRQFPTNQRFEPLLPGITWFLSDAWAAGDPMLTWGNYKIIGRQPMLGSVSEGWAGDKKNWEPSVHGGPKGKTFWDTTMSLCPDCIVLEAEPTGYPRAPVGKKRVWIDARNQQFIAYITYDRRGEIWKSFEAGWSQYSKGNVAMKDESGKPAWSWTYIHSHDIQSNRMTRIMHTENTTGGYKSQFSTQGVDVYNKYLTNQAIQRLGQS</sequence>
<dbReference type="OrthoDB" id="5937151at2"/>
<keyword evidence="2" id="KW-1185">Reference proteome</keyword>
<dbReference type="PROSITE" id="PS51318">
    <property type="entry name" value="TAT"/>
    <property type="match status" value="1"/>
</dbReference>
<dbReference type="Gene3D" id="2.50.20.10">
    <property type="entry name" value="Lipoprotein localisation LolA/LolB/LppX"/>
    <property type="match status" value="1"/>
</dbReference>
<dbReference type="EMBL" id="FQWZ01000002">
    <property type="protein sequence ID" value="SHG70382.1"/>
    <property type="molecule type" value="Genomic_DNA"/>
</dbReference>
<accession>A0A1M5LZ62</accession>
<protein>
    <recommendedName>
        <fullName evidence="3">DUF1329 domain-containing protein</fullName>
    </recommendedName>
</protein>
<evidence type="ECO:0000313" key="2">
    <source>
        <dbReference type="Proteomes" id="UP000199758"/>
    </source>
</evidence>
<dbReference type="InterPro" id="IPR010752">
    <property type="entry name" value="DUF1329"/>
</dbReference>